<organism evidence="2">
    <name type="scientific">Micromonas pusilla</name>
    <name type="common">Picoplanktonic green alga</name>
    <name type="synonym">Chromulina pusilla</name>
    <dbReference type="NCBI Taxonomy" id="38833"/>
    <lineage>
        <taxon>Eukaryota</taxon>
        <taxon>Viridiplantae</taxon>
        <taxon>Chlorophyta</taxon>
        <taxon>Mamiellophyceae</taxon>
        <taxon>Mamiellales</taxon>
        <taxon>Mamiellaceae</taxon>
        <taxon>Micromonas</taxon>
    </lineage>
</organism>
<evidence type="ECO:0000256" key="1">
    <source>
        <dbReference type="SAM" id="MobiDB-lite"/>
    </source>
</evidence>
<gene>
    <name evidence="2" type="ORF">MCOM1403_LOCUS9682</name>
</gene>
<sequence>MGGLGGPGGLGGLGGPGGLGNLGGGNPGGDSAHLLAQLRQQVGDNATAAASAAAMNQAGASYPGVSSELAEILRNVDPQALPAVLAQLQQATSGLNGGTDTGGGGQ</sequence>
<dbReference type="EMBL" id="HBEQ01012035">
    <property type="protein sequence ID" value="CAD8522592.1"/>
    <property type="molecule type" value="Transcribed_RNA"/>
</dbReference>
<name>A0A7S0II35_MICPS</name>
<reference evidence="2" key="1">
    <citation type="submission" date="2021-01" db="EMBL/GenBank/DDBJ databases">
        <authorList>
            <person name="Corre E."/>
            <person name="Pelletier E."/>
            <person name="Niang G."/>
            <person name="Scheremetjew M."/>
            <person name="Finn R."/>
            <person name="Kale V."/>
            <person name="Holt S."/>
            <person name="Cochrane G."/>
            <person name="Meng A."/>
            <person name="Brown T."/>
            <person name="Cohen L."/>
        </authorList>
    </citation>
    <scope>NUCLEOTIDE SEQUENCE</scope>
    <source>
        <strain evidence="2">CCMP1723</strain>
    </source>
</reference>
<evidence type="ECO:0000313" key="2">
    <source>
        <dbReference type="EMBL" id="CAD8522592.1"/>
    </source>
</evidence>
<feature type="region of interest" description="Disordered" evidence="1">
    <location>
        <begin position="1"/>
        <end position="32"/>
    </location>
</feature>
<dbReference type="AlphaFoldDB" id="A0A7S0II35"/>
<feature type="compositionally biased region" description="Gly residues" evidence="1">
    <location>
        <begin position="1"/>
        <end position="28"/>
    </location>
</feature>
<proteinExistence type="predicted"/>
<protein>
    <submittedName>
        <fullName evidence="2">Uncharacterized protein</fullName>
    </submittedName>
</protein>
<accession>A0A7S0II35</accession>